<keyword evidence="13" id="KW-1185">Reference proteome</keyword>
<keyword evidence="5" id="KW-1278">Translocase</keyword>
<dbReference type="InterPro" id="IPR004014">
    <property type="entry name" value="ATPase_P-typ_cation-transptr_N"/>
</dbReference>
<dbReference type="Pfam" id="PF00702">
    <property type="entry name" value="Hydrolase"/>
    <property type="match status" value="1"/>
</dbReference>
<dbReference type="GO" id="GO:0016887">
    <property type="term" value="F:ATP hydrolysis activity"/>
    <property type="evidence" value="ECO:0007669"/>
    <property type="project" value="InterPro"/>
</dbReference>
<dbReference type="FunFam" id="3.40.50.1000:FF:000083">
    <property type="entry name" value="Sodium/potassium-transporting ATPase subunit alpha"/>
    <property type="match status" value="1"/>
</dbReference>
<feature type="transmembrane region" description="Helical" evidence="8">
    <location>
        <begin position="634"/>
        <end position="653"/>
    </location>
</feature>
<evidence type="ECO:0000313" key="12">
    <source>
        <dbReference type="EMBL" id="TDG68824.1"/>
    </source>
</evidence>
<evidence type="ECO:0000259" key="11">
    <source>
        <dbReference type="Pfam" id="PF00690"/>
    </source>
</evidence>
<evidence type="ECO:0000256" key="8">
    <source>
        <dbReference type="SAM" id="Phobius"/>
    </source>
</evidence>
<evidence type="ECO:0000256" key="3">
    <source>
        <dbReference type="ARBA" id="ARBA00022741"/>
    </source>
</evidence>
<organism evidence="12 13">
    <name type="scientific">Leuconostoc fallax</name>
    <dbReference type="NCBI Taxonomy" id="1251"/>
    <lineage>
        <taxon>Bacteria</taxon>
        <taxon>Bacillati</taxon>
        <taxon>Bacillota</taxon>
        <taxon>Bacilli</taxon>
        <taxon>Lactobacillales</taxon>
        <taxon>Lactobacillaceae</taxon>
        <taxon>Leuconostoc</taxon>
    </lineage>
</organism>
<reference evidence="12 13" key="1">
    <citation type="journal article" date="2019" name="Appl. Microbiol. Biotechnol.">
        <title>Uncovering carbohydrate metabolism through a genotype-phenotype association study of 56 lactic acid bacteria genomes.</title>
        <authorList>
            <person name="Buron-Moles G."/>
            <person name="Chailyan A."/>
            <person name="Dolejs I."/>
            <person name="Forster J."/>
            <person name="Miks M.H."/>
        </authorList>
    </citation>
    <scope>NUCLEOTIDE SEQUENCE [LARGE SCALE GENOMIC DNA]</scope>
    <source>
        <strain evidence="12 13">ATCC 700006</strain>
    </source>
</reference>
<dbReference type="SUPFAM" id="SSF81660">
    <property type="entry name" value="Metal cation-transporting ATPase, ATP-binding domain N"/>
    <property type="match status" value="1"/>
</dbReference>
<keyword evidence="7 8" id="KW-0472">Membrane</keyword>
<comment type="caution">
    <text evidence="12">The sequence shown here is derived from an EMBL/GenBank/DDBJ whole genome shotgun (WGS) entry which is preliminary data.</text>
</comment>
<evidence type="ECO:0000313" key="13">
    <source>
        <dbReference type="Proteomes" id="UP000295681"/>
    </source>
</evidence>
<keyword evidence="2 8" id="KW-0812">Transmembrane</keyword>
<feature type="domain" description="Cation-transporting P-type ATPase N-terminal" evidence="11">
    <location>
        <begin position="6"/>
        <end position="54"/>
    </location>
</feature>
<dbReference type="SUPFAM" id="SSF81665">
    <property type="entry name" value="Calcium ATPase, transmembrane domain M"/>
    <property type="match status" value="1"/>
</dbReference>
<dbReference type="InterPro" id="IPR036412">
    <property type="entry name" value="HAD-like_sf"/>
</dbReference>
<dbReference type="Gene3D" id="2.70.150.10">
    <property type="entry name" value="Calcium-transporting ATPase, cytoplasmic transduction domain A"/>
    <property type="match status" value="1"/>
</dbReference>
<gene>
    <name evidence="12" type="ORF">C5L23_000743</name>
</gene>
<evidence type="ECO:0008006" key="14">
    <source>
        <dbReference type="Google" id="ProtNLM"/>
    </source>
</evidence>
<feature type="domain" description="P-type ATPase A" evidence="9">
    <location>
        <begin position="117"/>
        <end position="205"/>
    </location>
</feature>
<dbReference type="Gene3D" id="3.40.50.1000">
    <property type="entry name" value="HAD superfamily/HAD-like"/>
    <property type="match status" value="1"/>
</dbReference>
<dbReference type="Pfam" id="PF00690">
    <property type="entry name" value="Cation_ATPase_N"/>
    <property type="match status" value="1"/>
</dbReference>
<dbReference type="SFLD" id="SFLDF00027">
    <property type="entry name" value="p-type_atpase"/>
    <property type="match status" value="1"/>
</dbReference>
<evidence type="ECO:0000256" key="1">
    <source>
        <dbReference type="ARBA" id="ARBA00004141"/>
    </source>
</evidence>
<dbReference type="PRINTS" id="PR00119">
    <property type="entry name" value="CATATPASE"/>
</dbReference>
<dbReference type="PROSITE" id="PS00154">
    <property type="entry name" value="ATPASE_E1_E2"/>
    <property type="match status" value="1"/>
</dbReference>
<evidence type="ECO:0000256" key="6">
    <source>
        <dbReference type="ARBA" id="ARBA00022989"/>
    </source>
</evidence>
<name>A0A4R5N9P3_9LACO</name>
<dbReference type="GO" id="GO:0016020">
    <property type="term" value="C:membrane"/>
    <property type="evidence" value="ECO:0007669"/>
    <property type="project" value="UniProtKB-SubCell"/>
</dbReference>
<dbReference type="InterPro" id="IPR023298">
    <property type="entry name" value="ATPase_P-typ_TM_dom_sf"/>
</dbReference>
<dbReference type="Pfam" id="PF00689">
    <property type="entry name" value="Cation_ATPase_C"/>
    <property type="match status" value="1"/>
</dbReference>
<dbReference type="InterPro" id="IPR006068">
    <property type="entry name" value="ATPase_P-typ_cation-transptr_C"/>
</dbReference>
<feature type="transmembrane region" description="Helical" evidence="8">
    <location>
        <begin position="707"/>
        <end position="724"/>
    </location>
</feature>
<sequence length="832" mass="90649">MKYEALTDNQAKQALIQFGPNRLNEAPPESIVHKIVKHVRELPSLVLLFALILSFYMVLAGHGQWLEVIVIAGVLLLNIGLGMYQEHAAAVSLASLQEFSIQEVLVLRRATADAMPQTIKISAENIVPGDILSLKAGDKISADAVLVKAENFNVDESILTGESESVTKAVTDDIYSGTHIVSGSALAKVTATGMSTQIGNIAESLSENTVQETNLNKKMNQLIRYLSVIALISGIAIVVLLQIYQESFTEALLAGIALAVAAVPETLPVIVTISFAVGITRIARRQALVTRVSAVETVGNIDIICSDKTGTLTQNKMTIVNFWTVSDGNISLQNDLSQNSALQYLLLNTDAVFQDEQILGDATEQSILKLAAEHHLKRQDLEITYPRIAELPFDSAHKYMVTIHQLNDEENLLLVKGAPESVPLRQNILPEQLINEWSRQGQRILALSARRIPRDSDWRDYLQGLPLTAMIGIMDPPKSGVAEAIQQFHQAGIRTIMITGDHVKTAIAIAKQLHIYRNGDLALTGQDISDLSDQALSQRLTKATVFARVTPQDKIRLVRLLQERGHTVAMTGDGVNDAPALKQANVGIAMEQTGTDVAKEASDVILMDDNFTTIVPAIAGGRGIHNNIMKATEFLVGVNFAQILLMLIMTFITQSPLLTATQLLVINILADGIPGFFLAYEQPEKNILDAPPLRNQSVFGGGLGHRLAFRATAYTFILLILYVITDMLGYSLAVSQTMSFLVLGLGSIIDIYAIKTRAPLTLSAIARNIRLNIAVIVAVIIMISTAIIPILREALSLTTLDGQAWVICTIAIFLPLVLLETRKRWVLAAHTR</sequence>
<dbReference type="SUPFAM" id="SSF81653">
    <property type="entry name" value="Calcium ATPase, transduction domain A"/>
    <property type="match status" value="1"/>
</dbReference>
<dbReference type="AlphaFoldDB" id="A0A4R5N9P3"/>
<protein>
    <recommendedName>
        <fullName evidence="14">Cation-transporting P-type ATPase N-terminal domain-containing protein</fullName>
    </recommendedName>
</protein>
<feature type="transmembrane region" description="Helical" evidence="8">
    <location>
        <begin position="803"/>
        <end position="819"/>
    </location>
</feature>
<keyword evidence="6 8" id="KW-1133">Transmembrane helix</keyword>
<dbReference type="InterPro" id="IPR023214">
    <property type="entry name" value="HAD_sf"/>
</dbReference>
<dbReference type="InterPro" id="IPR059000">
    <property type="entry name" value="ATPase_P-type_domA"/>
</dbReference>
<evidence type="ECO:0000259" key="10">
    <source>
        <dbReference type="Pfam" id="PF00689"/>
    </source>
</evidence>
<dbReference type="NCBIfam" id="TIGR01494">
    <property type="entry name" value="ATPase_P-type"/>
    <property type="match status" value="3"/>
</dbReference>
<dbReference type="InterPro" id="IPR023299">
    <property type="entry name" value="ATPase_P-typ_cyto_dom_N"/>
</dbReference>
<dbReference type="GO" id="GO:0005524">
    <property type="term" value="F:ATP binding"/>
    <property type="evidence" value="ECO:0007669"/>
    <property type="project" value="UniProtKB-KW"/>
</dbReference>
<evidence type="ECO:0000259" key="9">
    <source>
        <dbReference type="Pfam" id="PF00122"/>
    </source>
</evidence>
<dbReference type="EMBL" id="PUFI01000009">
    <property type="protein sequence ID" value="TDG68824.1"/>
    <property type="molecule type" value="Genomic_DNA"/>
</dbReference>
<feature type="transmembrane region" description="Helical" evidence="8">
    <location>
        <begin position="42"/>
        <end position="59"/>
    </location>
</feature>
<proteinExistence type="predicted"/>
<evidence type="ECO:0000256" key="5">
    <source>
        <dbReference type="ARBA" id="ARBA00022967"/>
    </source>
</evidence>
<evidence type="ECO:0000256" key="4">
    <source>
        <dbReference type="ARBA" id="ARBA00022840"/>
    </source>
</evidence>
<feature type="transmembrane region" description="Helical" evidence="8">
    <location>
        <begin position="659"/>
        <end position="680"/>
    </location>
</feature>
<dbReference type="Gene3D" id="3.40.1110.10">
    <property type="entry name" value="Calcium-transporting ATPase, cytoplasmic domain N"/>
    <property type="match status" value="1"/>
</dbReference>
<comment type="subcellular location">
    <subcellularLocation>
        <location evidence="1">Membrane</location>
        <topology evidence="1">Multi-pass membrane protein</topology>
    </subcellularLocation>
</comment>
<dbReference type="SUPFAM" id="SSF56784">
    <property type="entry name" value="HAD-like"/>
    <property type="match status" value="1"/>
</dbReference>
<feature type="transmembrane region" description="Helical" evidence="8">
    <location>
        <begin position="251"/>
        <end position="277"/>
    </location>
</feature>
<dbReference type="SFLD" id="SFLDS00003">
    <property type="entry name" value="Haloacid_Dehalogenase"/>
    <property type="match status" value="1"/>
</dbReference>
<feature type="transmembrane region" description="Helical" evidence="8">
    <location>
        <begin position="730"/>
        <end position="752"/>
    </location>
</feature>
<dbReference type="RefSeq" id="WP_133264285.1">
    <property type="nucleotide sequence ID" value="NZ_JAGYGP010000002.1"/>
</dbReference>
<accession>A0A4R5N9P3</accession>
<evidence type="ECO:0000256" key="2">
    <source>
        <dbReference type="ARBA" id="ARBA00022692"/>
    </source>
</evidence>
<feature type="transmembrane region" description="Helical" evidence="8">
    <location>
        <begin position="225"/>
        <end position="245"/>
    </location>
</feature>
<keyword evidence="3" id="KW-0547">Nucleotide-binding</keyword>
<feature type="domain" description="Cation-transporting P-type ATPase C-terminal" evidence="10">
    <location>
        <begin position="657"/>
        <end position="825"/>
    </location>
</feature>
<keyword evidence="4" id="KW-0067">ATP-binding</keyword>
<dbReference type="InterPro" id="IPR001757">
    <property type="entry name" value="P_typ_ATPase"/>
</dbReference>
<dbReference type="Pfam" id="PF00122">
    <property type="entry name" value="E1-E2_ATPase"/>
    <property type="match status" value="1"/>
</dbReference>
<dbReference type="InterPro" id="IPR018303">
    <property type="entry name" value="ATPase_P-typ_P_site"/>
</dbReference>
<feature type="transmembrane region" description="Helical" evidence="8">
    <location>
        <begin position="773"/>
        <end position="791"/>
    </location>
</feature>
<dbReference type="InterPro" id="IPR008250">
    <property type="entry name" value="ATPase_P-typ_transduc_dom_A_sf"/>
</dbReference>
<dbReference type="FunFam" id="3.40.50.1000:FF:000001">
    <property type="entry name" value="Phospholipid-transporting ATPase IC"/>
    <property type="match status" value="1"/>
</dbReference>
<dbReference type="STRING" id="907931.GCA_000165675_00657"/>
<dbReference type="InterPro" id="IPR044492">
    <property type="entry name" value="P_typ_ATPase_HD_dom"/>
</dbReference>
<dbReference type="PANTHER" id="PTHR42861">
    <property type="entry name" value="CALCIUM-TRANSPORTING ATPASE"/>
    <property type="match status" value="1"/>
</dbReference>
<dbReference type="Gene3D" id="1.20.1110.10">
    <property type="entry name" value="Calcium-transporting ATPase, transmembrane domain"/>
    <property type="match status" value="1"/>
</dbReference>
<dbReference type="PRINTS" id="PR00120">
    <property type="entry name" value="HATPASE"/>
</dbReference>
<dbReference type="Proteomes" id="UP000295681">
    <property type="component" value="Unassembled WGS sequence"/>
</dbReference>
<evidence type="ECO:0000256" key="7">
    <source>
        <dbReference type="ARBA" id="ARBA00023136"/>
    </source>
</evidence>
<feature type="transmembrane region" description="Helical" evidence="8">
    <location>
        <begin position="65"/>
        <end position="84"/>
    </location>
</feature>
<dbReference type="SFLD" id="SFLDG00002">
    <property type="entry name" value="C1.7:_P-type_atpase_like"/>
    <property type="match status" value="1"/>
</dbReference>